<protein>
    <submittedName>
        <fullName evidence="2">Uncharacterized protein</fullName>
    </submittedName>
</protein>
<proteinExistence type="predicted"/>
<evidence type="ECO:0000256" key="1">
    <source>
        <dbReference type="SAM" id="MobiDB-lite"/>
    </source>
</evidence>
<organism evidence="2 3">
    <name type="scientific">Couchioplanes caeruleus subsp. caeruleus</name>
    <dbReference type="NCBI Taxonomy" id="56427"/>
    <lineage>
        <taxon>Bacteria</taxon>
        <taxon>Bacillati</taxon>
        <taxon>Actinomycetota</taxon>
        <taxon>Actinomycetes</taxon>
        <taxon>Micromonosporales</taxon>
        <taxon>Micromonosporaceae</taxon>
        <taxon>Couchioplanes</taxon>
    </lineage>
</organism>
<keyword evidence="3" id="KW-1185">Reference proteome</keyword>
<dbReference type="AlphaFoldDB" id="A0A1K0FBK3"/>
<name>A0A1K0FBK3_9ACTN</name>
<reference evidence="2 3" key="1">
    <citation type="submission" date="2016-09" db="EMBL/GenBank/DDBJ databases">
        <title>Couchioplanes caeruleus draft genome sequence.</title>
        <authorList>
            <person name="Sheehan J."/>
            <person name="Caffrey P."/>
        </authorList>
    </citation>
    <scope>NUCLEOTIDE SEQUENCE [LARGE SCALE GENOMIC DNA]</scope>
    <source>
        <strain evidence="2 3">DSM 43634</strain>
    </source>
</reference>
<sequence length="109" mass="12426">MTALDITISLDLDRLARYTDEHLAMLWHVAQANPAPHGDYLAGEAVSRIGFEIIRRWLAKTPAVLHHHQQRDRYWAALCKLAKYQPPEGADPRDPAWHNGTWVPREAAP</sequence>
<dbReference type="EMBL" id="MEIA01000488">
    <property type="protein sequence ID" value="OJF10217.1"/>
    <property type="molecule type" value="Genomic_DNA"/>
</dbReference>
<comment type="caution">
    <text evidence="2">The sequence shown here is derived from an EMBL/GenBank/DDBJ whole genome shotgun (WGS) entry which is preliminary data.</text>
</comment>
<evidence type="ECO:0000313" key="2">
    <source>
        <dbReference type="EMBL" id="OJF10217.1"/>
    </source>
</evidence>
<dbReference type="RefSeq" id="WP_071809400.1">
    <property type="nucleotide sequence ID" value="NZ_MEIA01000488.1"/>
</dbReference>
<feature type="region of interest" description="Disordered" evidence="1">
    <location>
        <begin position="86"/>
        <end position="109"/>
    </location>
</feature>
<evidence type="ECO:0000313" key="3">
    <source>
        <dbReference type="Proteomes" id="UP000182486"/>
    </source>
</evidence>
<accession>A0A1K0FBK3</accession>
<gene>
    <name evidence="2" type="ORF">BG844_33220</name>
</gene>
<dbReference type="Proteomes" id="UP000182486">
    <property type="component" value="Unassembled WGS sequence"/>
</dbReference>